<feature type="compositionally biased region" description="Polar residues" evidence="1">
    <location>
        <begin position="52"/>
        <end position="66"/>
    </location>
</feature>
<feature type="compositionally biased region" description="Basic and acidic residues" evidence="1">
    <location>
        <begin position="1"/>
        <end position="14"/>
    </location>
</feature>
<comment type="caution">
    <text evidence="2">The sequence shown here is derived from an EMBL/GenBank/DDBJ whole genome shotgun (WGS) entry which is preliminary data.</text>
</comment>
<evidence type="ECO:0000256" key="1">
    <source>
        <dbReference type="SAM" id="MobiDB-lite"/>
    </source>
</evidence>
<dbReference type="AlphaFoldDB" id="A0A8S3JGN3"/>
<name>A0A8S3JGN3_9BILA</name>
<dbReference type="Proteomes" id="UP000676336">
    <property type="component" value="Unassembled WGS sequence"/>
</dbReference>
<proteinExistence type="predicted"/>
<sequence>TDLFSADHRFDSRKNQKNFSNDPQNKKQTDSDDENRLSTRKLKRNEFKNSRHSPTSFDQTKLQNHSSRSKESTDQSDSDEEFSMKPSQKQGFRKEQQLYNDSVQYHLRK</sequence>
<accession>A0A8S3JGN3</accession>
<evidence type="ECO:0000313" key="3">
    <source>
        <dbReference type="Proteomes" id="UP000676336"/>
    </source>
</evidence>
<protein>
    <submittedName>
        <fullName evidence="2">Uncharacterized protein</fullName>
    </submittedName>
</protein>
<gene>
    <name evidence="2" type="ORF">SMN809_LOCUS81277</name>
</gene>
<dbReference type="EMBL" id="CAJOBI010347794">
    <property type="protein sequence ID" value="CAF5219127.1"/>
    <property type="molecule type" value="Genomic_DNA"/>
</dbReference>
<reference evidence="2" key="1">
    <citation type="submission" date="2021-02" db="EMBL/GenBank/DDBJ databases">
        <authorList>
            <person name="Nowell W R."/>
        </authorList>
    </citation>
    <scope>NUCLEOTIDE SEQUENCE</scope>
</reference>
<evidence type="ECO:0000313" key="2">
    <source>
        <dbReference type="EMBL" id="CAF5219127.1"/>
    </source>
</evidence>
<organism evidence="2 3">
    <name type="scientific">Rotaria magnacalcarata</name>
    <dbReference type="NCBI Taxonomy" id="392030"/>
    <lineage>
        <taxon>Eukaryota</taxon>
        <taxon>Metazoa</taxon>
        <taxon>Spiralia</taxon>
        <taxon>Gnathifera</taxon>
        <taxon>Rotifera</taxon>
        <taxon>Eurotatoria</taxon>
        <taxon>Bdelloidea</taxon>
        <taxon>Philodinida</taxon>
        <taxon>Philodinidae</taxon>
        <taxon>Rotaria</taxon>
    </lineage>
</organism>
<feature type="non-terminal residue" evidence="2">
    <location>
        <position position="1"/>
    </location>
</feature>
<feature type="region of interest" description="Disordered" evidence="1">
    <location>
        <begin position="1"/>
        <end position="109"/>
    </location>
</feature>
<feature type="compositionally biased region" description="Basic and acidic residues" evidence="1">
    <location>
        <begin position="24"/>
        <end position="37"/>
    </location>
</feature>